<dbReference type="RefSeq" id="WP_345919596.1">
    <property type="nucleotide sequence ID" value="NZ_JBDIVE010000004.1"/>
</dbReference>
<name>A0ABU9YZB4_9RHOO</name>
<gene>
    <name evidence="1" type="ORF">ABDB84_10075</name>
</gene>
<evidence type="ECO:0000313" key="2">
    <source>
        <dbReference type="Proteomes" id="UP001410394"/>
    </source>
</evidence>
<dbReference type="Proteomes" id="UP001410394">
    <property type="component" value="Unassembled WGS sequence"/>
</dbReference>
<comment type="caution">
    <text evidence="1">The sequence shown here is derived from an EMBL/GenBank/DDBJ whole genome shotgun (WGS) entry which is preliminary data.</text>
</comment>
<sequence>MNAVEIRQIFYSAQTQQEVARSGFTGLDNLRNERPDWREYWPMRNFLLANTLQEDHYYGFFSPAFGIKTGLDAAKVHAHIAAHPDQDVYLFSPMWDLSALFLNVFEQGDFFHPGLGVLSQEVLAALDYSVDLSALTMDSSSTVFCNYVVARPAFWREWLALGEKLYALAEDSSHPLHGRLNATAPYIKDDVQMKVFIMERLAPLILASRRYSTSALDPFSIRSSTTRFNAFSMEAIVSDALKTAHLANPYPDYLRAYFSIRDGMRKSMRG</sequence>
<proteinExistence type="predicted"/>
<organism evidence="1 2">
    <name type="scientific">Uliginosibacterium sediminicola</name>
    <dbReference type="NCBI Taxonomy" id="2024550"/>
    <lineage>
        <taxon>Bacteria</taxon>
        <taxon>Pseudomonadati</taxon>
        <taxon>Pseudomonadota</taxon>
        <taxon>Betaproteobacteria</taxon>
        <taxon>Rhodocyclales</taxon>
        <taxon>Zoogloeaceae</taxon>
        <taxon>Uliginosibacterium</taxon>
    </lineage>
</organism>
<dbReference type="EMBL" id="JBDIVE010000004">
    <property type="protein sequence ID" value="MEN3068827.1"/>
    <property type="molecule type" value="Genomic_DNA"/>
</dbReference>
<keyword evidence="2" id="KW-1185">Reference proteome</keyword>
<accession>A0ABU9YZB4</accession>
<evidence type="ECO:0000313" key="1">
    <source>
        <dbReference type="EMBL" id="MEN3068827.1"/>
    </source>
</evidence>
<reference evidence="1 2" key="1">
    <citation type="journal article" date="2018" name="Int. J. Syst. Evol. Microbiol.">
        <title>Uliginosibacterium sediminicola sp. nov., isolated from freshwater sediment.</title>
        <authorList>
            <person name="Hwang W.M."/>
            <person name="Kim S.M."/>
            <person name="Kang K."/>
            <person name="Ahn T.Y."/>
        </authorList>
    </citation>
    <scope>NUCLEOTIDE SEQUENCE [LARGE SCALE GENOMIC DNA]</scope>
    <source>
        <strain evidence="1 2">M1-21</strain>
    </source>
</reference>
<protein>
    <submittedName>
        <fullName evidence="1">Uncharacterized protein</fullName>
    </submittedName>
</protein>